<evidence type="ECO:0000256" key="1">
    <source>
        <dbReference type="ARBA" id="ARBA00023015"/>
    </source>
</evidence>
<sequence length="295" mass="34416">MNITYSYIKRVNDVFTYIDNHLENDLSLNDLSRIAHFSPYHFHRIFKVIAHEPLQVYINRKRIEKAAGLLFRNQNLSISEIYLQCGFASAAAFNKVFKKFYAVSPSEFRKKNPNKYSKIGQVNNNKEQYLRNLEQLIRWRDMNSTIEIKQVSELHFATLTVIGSQNLQTAFPKLMGWAGPKGLLANPNFKMGTIFYDSFKVTPADKVRMKACLLVDNPIESENDIEVISLAPQKCIVGSFEIGIEEFEKTWTSLFMWMNVNEHKIADKQPFEIYHNNFNDHPEKKCRVDMYIPIQ</sequence>
<dbReference type="InterPro" id="IPR011256">
    <property type="entry name" value="Reg_factor_effector_dom_sf"/>
</dbReference>
<dbReference type="Pfam" id="PF12833">
    <property type="entry name" value="HTH_18"/>
    <property type="match status" value="1"/>
</dbReference>
<dbReference type="SUPFAM" id="SSF46689">
    <property type="entry name" value="Homeodomain-like"/>
    <property type="match status" value="2"/>
</dbReference>
<dbReference type="PANTHER" id="PTHR40055:SF1">
    <property type="entry name" value="TRANSCRIPTIONAL REGULATOR YGIV-RELATED"/>
    <property type="match status" value="1"/>
</dbReference>
<dbReference type="Gene3D" id="1.10.10.60">
    <property type="entry name" value="Homeodomain-like"/>
    <property type="match status" value="2"/>
</dbReference>
<evidence type="ECO:0000313" key="6">
    <source>
        <dbReference type="Proteomes" id="UP001596997"/>
    </source>
</evidence>
<accession>A0ABW3I471</accession>
<dbReference type="SMART" id="SM00342">
    <property type="entry name" value="HTH_ARAC"/>
    <property type="match status" value="1"/>
</dbReference>
<gene>
    <name evidence="5" type="ORF">ACFQ1O_11630</name>
</gene>
<dbReference type="Pfam" id="PF06445">
    <property type="entry name" value="GyrI-like"/>
    <property type="match status" value="1"/>
</dbReference>
<protein>
    <submittedName>
        <fullName evidence="5">GyrI-like domain-containing protein</fullName>
    </submittedName>
</protein>
<proteinExistence type="predicted"/>
<dbReference type="SUPFAM" id="SSF55136">
    <property type="entry name" value="Probable bacterial effector-binding domain"/>
    <property type="match status" value="1"/>
</dbReference>
<comment type="caution">
    <text evidence="5">The sequence shown here is derived from an EMBL/GenBank/DDBJ whole genome shotgun (WGS) entry which is preliminary data.</text>
</comment>
<dbReference type="InterPro" id="IPR018060">
    <property type="entry name" value="HTH_AraC"/>
</dbReference>
<keyword evidence="3" id="KW-0804">Transcription</keyword>
<evidence type="ECO:0000313" key="5">
    <source>
        <dbReference type="EMBL" id="MFD0964656.1"/>
    </source>
</evidence>
<feature type="domain" description="HTH araC/xylS-type" evidence="4">
    <location>
        <begin position="12"/>
        <end position="111"/>
    </location>
</feature>
<organism evidence="5 6">
    <name type="scientific">Pseudofulvibacter geojedonensis</name>
    <dbReference type="NCBI Taxonomy" id="1123758"/>
    <lineage>
        <taxon>Bacteria</taxon>
        <taxon>Pseudomonadati</taxon>
        <taxon>Bacteroidota</taxon>
        <taxon>Flavobacteriia</taxon>
        <taxon>Flavobacteriales</taxon>
        <taxon>Flavobacteriaceae</taxon>
        <taxon>Pseudofulvibacter</taxon>
    </lineage>
</organism>
<reference evidence="6" key="1">
    <citation type="journal article" date="2019" name="Int. J. Syst. Evol. Microbiol.">
        <title>The Global Catalogue of Microorganisms (GCM) 10K type strain sequencing project: providing services to taxonomists for standard genome sequencing and annotation.</title>
        <authorList>
            <consortium name="The Broad Institute Genomics Platform"/>
            <consortium name="The Broad Institute Genome Sequencing Center for Infectious Disease"/>
            <person name="Wu L."/>
            <person name="Ma J."/>
        </authorList>
    </citation>
    <scope>NUCLEOTIDE SEQUENCE [LARGE SCALE GENOMIC DNA]</scope>
    <source>
        <strain evidence="6">CCUG 62114</strain>
    </source>
</reference>
<dbReference type="PANTHER" id="PTHR40055">
    <property type="entry name" value="TRANSCRIPTIONAL REGULATOR YGIV-RELATED"/>
    <property type="match status" value="1"/>
</dbReference>
<dbReference type="InterPro" id="IPR010499">
    <property type="entry name" value="AraC_E-bd"/>
</dbReference>
<evidence type="ECO:0000256" key="2">
    <source>
        <dbReference type="ARBA" id="ARBA00023125"/>
    </source>
</evidence>
<dbReference type="Gene3D" id="3.20.80.10">
    <property type="entry name" value="Regulatory factor, effector binding domain"/>
    <property type="match status" value="1"/>
</dbReference>
<dbReference type="PRINTS" id="PR00032">
    <property type="entry name" value="HTHARAC"/>
</dbReference>
<dbReference type="RefSeq" id="WP_377716196.1">
    <property type="nucleotide sequence ID" value="NZ_JBHTJM010000009.1"/>
</dbReference>
<dbReference type="InterPro" id="IPR029442">
    <property type="entry name" value="GyrI-like"/>
</dbReference>
<dbReference type="EMBL" id="JBHTJM010000009">
    <property type="protein sequence ID" value="MFD0964656.1"/>
    <property type="molecule type" value="Genomic_DNA"/>
</dbReference>
<keyword evidence="2" id="KW-0238">DNA-binding</keyword>
<dbReference type="InterPro" id="IPR050908">
    <property type="entry name" value="SmbC-like"/>
</dbReference>
<keyword evidence="1" id="KW-0805">Transcription regulation</keyword>
<dbReference type="Proteomes" id="UP001596997">
    <property type="component" value="Unassembled WGS sequence"/>
</dbReference>
<dbReference type="PROSITE" id="PS01124">
    <property type="entry name" value="HTH_ARAC_FAMILY_2"/>
    <property type="match status" value="1"/>
</dbReference>
<dbReference type="InterPro" id="IPR009057">
    <property type="entry name" value="Homeodomain-like_sf"/>
</dbReference>
<keyword evidence="6" id="KW-1185">Reference proteome</keyword>
<dbReference type="SMART" id="SM00871">
    <property type="entry name" value="AraC_E_bind"/>
    <property type="match status" value="1"/>
</dbReference>
<evidence type="ECO:0000256" key="3">
    <source>
        <dbReference type="ARBA" id="ARBA00023163"/>
    </source>
</evidence>
<dbReference type="InterPro" id="IPR020449">
    <property type="entry name" value="Tscrpt_reg_AraC-type_HTH"/>
</dbReference>
<name>A0ABW3I471_9FLAO</name>
<evidence type="ECO:0000259" key="4">
    <source>
        <dbReference type="PROSITE" id="PS01124"/>
    </source>
</evidence>